<organism evidence="1 2">
    <name type="scientific">Marinobacter fuscus</name>
    <dbReference type="NCBI Taxonomy" id="2109942"/>
    <lineage>
        <taxon>Bacteria</taxon>
        <taxon>Pseudomonadati</taxon>
        <taxon>Pseudomonadota</taxon>
        <taxon>Gammaproteobacteria</taxon>
        <taxon>Pseudomonadales</taxon>
        <taxon>Marinobacteraceae</taxon>
        <taxon>Marinobacter</taxon>
    </lineage>
</organism>
<keyword evidence="2" id="KW-1185">Reference proteome</keyword>
<dbReference type="Gene3D" id="1.20.120.1620">
    <property type="match status" value="1"/>
</dbReference>
<dbReference type="EMBL" id="PXNP01000084">
    <property type="protein sequence ID" value="PSF06126.1"/>
    <property type="molecule type" value="Genomic_DNA"/>
</dbReference>
<dbReference type="OrthoDB" id="5906595at2"/>
<comment type="caution">
    <text evidence="1">The sequence shown here is derived from an EMBL/GenBank/DDBJ whole genome shotgun (WGS) entry which is preliminary data.</text>
</comment>
<protein>
    <submittedName>
        <fullName evidence="1">Uncharacterized protein</fullName>
    </submittedName>
</protein>
<dbReference type="RefSeq" id="WP_106762646.1">
    <property type="nucleotide sequence ID" value="NZ_PXNP01000084.1"/>
</dbReference>
<evidence type="ECO:0000313" key="1">
    <source>
        <dbReference type="EMBL" id="PSF06126.1"/>
    </source>
</evidence>
<dbReference type="Proteomes" id="UP000239866">
    <property type="component" value="Unassembled WGS sequence"/>
</dbReference>
<evidence type="ECO:0000313" key="2">
    <source>
        <dbReference type="Proteomes" id="UP000239866"/>
    </source>
</evidence>
<reference evidence="1 2" key="1">
    <citation type="submission" date="2018-03" db="EMBL/GenBank/DDBJ databases">
        <title>Marinobacter brunus sp. nov., a marine bacterium of Gamma-proteobacteria isolated from the surface seawater of the South China Sea.</title>
        <authorList>
            <person name="Cheng H."/>
            <person name="Wu Y.-H."/>
            <person name="Xamxidin M."/>
            <person name="Xu X.-W."/>
        </authorList>
    </citation>
    <scope>NUCLEOTIDE SEQUENCE [LARGE SCALE GENOMIC DNA]</scope>
    <source>
        <strain evidence="1 2">NH169-3</strain>
    </source>
</reference>
<dbReference type="AlphaFoldDB" id="A0A2T1K7J7"/>
<accession>A0A2T1K7J7</accession>
<dbReference type="InterPro" id="IPR038314">
    <property type="entry name" value="T6SS_sf"/>
</dbReference>
<name>A0A2T1K7J7_9GAMM</name>
<gene>
    <name evidence="1" type="ORF">C7H09_11320</name>
</gene>
<proteinExistence type="predicted"/>
<sequence length="120" mass="13560">MDLERLIPGLASIVLAMNVSATQLEEMDEERLFKNYALTMCIATEYPDSDVYNDSIKALNGYREFGNIHLDAYFELTGALNGWQAEEYSSKSGEVVEIARCIDFHNSSQVAEIFEKYASE</sequence>